<dbReference type="Pfam" id="PF16586">
    <property type="entry name" value="DUF5060"/>
    <property type="match status" value="1"/>
</dbReference>
<proteinExistence type="predicted"/>
<dbReference type="InterPro" id="IPR013783">
    <property type="entry name" value="Ig-like_fold"/>
</dbReference>
<sequence length="92" mass="9806">MTELAFKGGEPEGSAVTVDLQAVFFHGEKAVTVKGFYAGEGVYKVRFLPEETGTYPYCVTGSVLDGPMEGALEVMPAEEGRHGIVRANGTHL</sequence>
<dbReference type="InterPro" id="IPR032260">
    <property type="entry name" value="DUF5060"/>
</dbReference>
<dbReference type="AlphaFoldDB" id="A0A9X5CCF4"/>
<evidence type="ECO:0000259" key="1">
    <source>
        <dbReference type="Pfam" id="PF16586"/>
    </source>
</evidence>
<evidence type="ECO:0000313" key="3">
    <source>
        <dbReference type="Proteomes" id="UP000474104"/>
    </source>
</evidence>
<dbReference type="OrthoDB" id="127163at2"/>
<protein>
    <submittedName>
        <fullName evidence="2">DUF5060 domain-containing protein</fullName>
    </submittedName>
</protein>
<dbReference type="EMBL" id="VIRB01000104">
    <property type="protein sequence ID" value="NDO70212.1"/>
    <property type="molecule type" value="Genomic_DNA"/>
</dbReference>
<comment type="caution">
    <text evidence="2">The sequence shown here is derived from an EMBL/GenBank/DDBJ whole genome shotgun (WGS) entry which is preliminary data.</text>
</comment>
<gene>
    <name evidence="2" type="ORF">FMM80_16740</name>
</gene>
<accession>A0A9X5CCF4</accession>
<organism evidence="2 3">
    <name type="scientific">Schaedlerella arabinosiphila</name>
    <dbReference type="NCBI Taxonomy" id="2044587"/>
    <lineage>
        <taxon>Bacteria</taxon>
        <taxon>Bacillati</taxon>
        <taxon>Bacillota</taxon>
        <taxon>Clostridia</taxon>
        <taxon>Lachnospirales</taxon>
        <taxon>Lachnospiraceae</taxon>
        <taxon>Schaedlerella</taxon>
    </lineage>
</organism>
<feature type="domain" description="DUF5060" evidence="1">
    <location>
        <begin position="3"/>
        <end position="59"/>
    </location>
</feature>
<dbReference type="Gene3D" id="2.60.40.10">
    <property type="entry name" value="Immunoglobulins"/>
    <property type="match status" value="1"/>
</dbReference>
<evidence type="ECO:0000313" key="2">
    <source>
        <dbReference type="EMBL" id="NDO70212.1"/>
    </source>
</evidence>
<dbReference type="Proteomes" id="UP000474104">
    <property type="component" value="Unassembled WGS sequence"/>
</dbReference>
<name>A0A9X5CCF4_9FIRM</name>
<reference evidence="2 3" key="1">
    <citation type="submission" date="2019-07" db="EMBL/GenBank/DDBJ databases">
        <title>Draft genome sequences of 15 bacterial species constituting the stable defined intestinal microbiota of the GM15 gnotobiotic mouse model.</title>
        <authorList>
            <person name="Elie C."/>
            <person name="Mathieu A."/>
            <person name="Saliou A."/>
            <person name="Darnaud M."/>
            <person name="Leulier F."/>
            <person name="Tamellini A."/>
        </authorList>
    </citation>
    <scope>NUCLEOTIDE SEQUENCE [LARGE SCALE GENOMIC DNA]</scope>
    <source>
        <strain evidence="3">ASF 502</strain>
    </source>
</reference>